<comment type="caution">
    <text evidence="1">The sequence shown here is derived from an EMBL/GenBank/DDBJ whole genome shotgun (WGS) entry which is preliminary data.</text>
</comment>
<dbReference type="Proteomes" id="UP000789570">
    <property type="component" value="Unassembled WGS sequence"/>
</dbReference>
<gene>
    <name evidence="1" type="ORF">FCALED_LOCUS11980</name>
</gene>
<proteinExistence type="predicted"/>
<dbReference type="AlphaFoldDB" id="A0A9N9HFJ1"/>
<evidence type="ECO:0000313" key="2">
    <source>
        <dbReference type="Proteomes" id="UP000789570"/>
    </source>
</evidence>
<accession>A0A9N9HFJ1</accession>
<reference evidence="1" key="1">
    <citation type="submission" date="2021-06" db="EMBL/GenBank/DDBJ databases">
        <authorList>
            <person name="Kallberg Y."/>
            <person name="Tangrot J."/>
            <person name="Rosling A."/>
        </authorList>
    </citation>
    <scope>NUCLEOTIDE SEQUENCE</scope>
    <source>
        <strain evidence="1">UK204</strain>
    </source>
</reference>
<keyword evidence="2" id="KW-1185">Reference proteome</keyword>
<sequence length="50" mass="5909">KFANENKNDWDDFLPSTLFRNATLLIEFQVQMSDMQNVTLDEQEDLINCI</sequence>
<protein>
    <submittedName>
        <fullName evidence="1">14287_t:CDS:1</fullName>
    </submittedName>
</protein>
<organism evidence="1 2">
    <name type="scientific">Funneliformis caledonium</name>
    <dbReference type="NCBI Taxonomy" id="1117310"/>
    <lineage>
        <taxon>Eukaryota</taxon>
        <taxon>Fungi</taxon>
        <taxon>Fungi incertae sedis</taxon>
        <taxon>Mucoromycota</taxon>
        <taxon>Glomeromycotina</taxon>
        <taxon>Glomeromycetes</taxon>
        <taxon>Glomerales</taxon>
        <taxon>Glomeraceae</taxon>
        <taxon>Funneliformis</taxon>
    </lineage>
</organism>
<feature type="non-terminal residue" evidence="1">
    <location>
        <position position="1"/>
    </location>
</feature>
<name>A0A9N9HFJ1_9GLOM</name>
<dbReference type="EMBL" id="CAJVPQ010005429">
    <property type="protein sequence ID" value="CAG8670067.1"/>
    <property type="molecule type" value="Genomic_DNA"/>
</dbReference>
<evidence type="ECO:0000313" key="1">
    <source>
        <dbReference type="EMBL" id="CAG8670067.1"/>
    </source>
</evidence>